<proteinExistence type="inferred from homology"/>
<dbReference type="InterPro" id="IPR020904">
    <property type="entry name" value="Sc_DH/Rdtase_CS"/>
</dbReference>
<dbReference type="PROSITE" id="PS00061">
    <property type="entry name" value="ADH_SHORT"/>
    <property type="match status" value="1"/>
</dbReference>
<evidence type="ECO:0000256" key="4">
    <source>
        <dbReference type="RuleBase" id="RU000363"/>
    </source>
</evidence>
<protein>
    <submittedName>
        <fullName evidence="6">Bifunctional cytidylyltransferase/SDR family oxidoreductase</fullName>
    </submittedName>
</protein>
<dbReference type="RefSeq" id="WP_187570474.1">
    <property type="nucleotide sequence ID" value="NZ_CP060711.1"/>
</dbReference>
<evidence type="ECO:0000313" key="7">
    <source>
        <dbReference type="Proteomes" id="UP000515977"/>
    </source>
</evidence>
<organism evidence="6 7">
    <name type="scientific">Thermomonas brevis</name>
    <dbReference type="NCBI Taxonomy" id="215691"/>
    <lineage>
        <taxon>Bacteria</taxon>
        <taxon>Pseudomonadati</taxon>
        <taxon>Pseudomonadota</taxon>
        <taxon>Gammaproteobacteria</taxon>
        <taxon>Lysobacterales</taxon>
        <taxon>Lysobacteraceae</taxon>
        <taxon>Thermomonas</taxon>
    </lineage>
</organism>
<sequence length="447" mass="47459">MTGRTTAYVLLAGGSGSRLGAHVPKQFIRVAGKTVLEHSYACIAGFAPGARIVVTVPADSLAFVRELLRNTAAEVIVGGASRQESAWAALRHLKASAPDNVVLHDAARPFLDHQILHDVDEALGHVDAVDVAIKTADTIIVERDGLIQSIPKRDHLFRGQTPQGFRFQALLGCYEELGAERLGEFTDDCGIYLACNPLSPVRIVQGSTENIKITDAVDLILADELFRIRQQRLAPNLGGVDMQGRRVLVFGGSMGIGKAIAQIVEEAGGTVRSLSRGNGCDIADHAQVAAAIAEAQREWGGIDHVVNAAGVLVKGPLSTQSPLDVAQQVSVNLLGALNVAQCSHAALKASKGMLLNFSSSSFTRGRAEYSAYSACKAGIVNMTQALADEWMDDGIRVNCIVPGRTDTAMRRSNFAGEDTRTLLSPYEVALVAAKLMSSTETGVIARV</sequence>
<dbReference type="Proteomes" id="UP000515977">
    <property type="component" value="Chromosome"/>
</dbReference>
<dbReference type="PANTHER" id="PTHR32125:SF4">
    <property type="entry name" value="2-C-METHYL-D-ERYTHRITOL 4-PHOSPHATE CYTIDYLYLTRANSFERASE, CHLOROPLASTIC"/>
    <property type="match status" value="1"/>
</dbReference>
<evidence type="ECO:0000259" key="5">
    <source>
        <dbReference type="SMART" id="SM00822"/>
    </source>
</evidence>
<evidence type="ECO:0000256" key="2">
    <source>
        <dbReference type="ARBA" id="ARBA00022679"/>
    </source>
</evidence>
<dbReference type="SUPFAM" id="SSF51735">
    <property type="entry name" value="NAD(P)-binding Rossmann-fold domains"/>
    <property type="match status" value="1"/>
</dbReference>
<keyword evidence="7" id="KW-1185">Reference proteome</keyword>
<dbReference type="InterPro" id="IPR050088">
    <property type="entry name" value="IspD/TarI_cytidylyltransf_bact"/>
</dbReference>
<dbReference type="AlphaFoldDB" id="A0A7G9QTN5"/>
<evidence type="ECO:0000256" key="3">
    <source>
        <dbReference type="ARBA" id="ARBA00022695"/>
    </source>
</evidence>
<reference evidence="6 7" key="1">
    <citation type="submission" date="2020-08" db="EMBL/GenBank/DDBJ databases">
        <title>Genome sequence of Thermomonas brevis KACC 16975T.</title>
        <authorList>
            <person name="Hyun D.-W."/>
            <person name="Bae J.-W."/>
        </authorList>
    </citation>
    <scope>NUCLEOTIDE SEQUENCE [LARGE SCALE GENOMIC DNA]</scope>
    <source>
        <strain evidence="6 7">KACC 16975</strain>
    </source>
</reference>
<dbReference type="SMART" id="SM00822">
    <property type="entry name" value="PKS_KR"/>
    <property type="match status" value="1"/>
</dbReference>
<dbReference type="KEGG" id="tbv:H9L17_00500"/>
<dbReference type="GO" id="GO:0050518">
    <property type="term" value="F:2-C-methyl-D-erythritol 4-phosphate cytidylyltransferase activity"/>
    <property type="evidence" value="ECO:0007669"/>
    <property type="project" value="TreeGrafter"/>
</dbReference>
<evidence type="ECO:0000256" key="1">
    <source>
        <dbReference type="ARBA" id="ARBA00006484"/>
    </source>
</evidence>
<dbReference type="Gene3D" id="3.90.550.10">
    <property type="entry name" value="Spore Coat Polysaccharide Biosynthesis Protein SpsA, Chain A"/>
    <property type="match status" value="1"/>
</dbReference>
<name>A0A7G9QTN5_9GAMM</name>
<dbReference type="PANTHER" id="PTHR32125">
    <property type="entry name" value="2-C-METHYL-D-ERYTHRITOL 4-PHOSPHATE CYTIDYLYLTRANSFERASE, CHLOROPLASTIC"/>
    <property type="match status" value="1"/>
</dbReference>
<dbReference type="CDD" id="cd02516">
    <property type="entry name" value="CDP-ME_synthetase"/>
    <property type="match status" value="1"/>
</dbReference>
<dbReference type="PRINTS" id="PR00081">
    <property type="entry name" value="GDHRDH"/>
</dbReference>
<dbReference type="SUPFAM" id="SSF53448">
    <property type="entry name" value="Nucleotide-diphospho-sugar transferases"/>
    <property type="match status" value="1"/>
</dbReference>
<evidence type="ECO:0000313" key="6">
    <source>
        <dbReference type="EMBL" id="QNN46710.1"/>
    </source>
</evidence>
<feature type="domain" description="Ketoreductase" evidence="5">
    <location>
        <begin position="245"/>
        <end position="398"/>
    </location>
</feature>
<keyword evidence="3 6" id="KW-0548">Nucleotidyltransferase</keyword>
<gene>
    <name evidence="6" type="ORF">H9L17_00500</name>
</gene>
<dbReference type="CDD" id="cd05233">
    <property type="entry name" value="SDR_c"/>
    <property type="match status" value="1"/>
</dbReference>
<dbReference type="InterPro" id="IPR036291">
    <property type="entry name" value="NAD(P)-bd_dom_sf"/>
</dbReference>
<keyword evidence="2 6" id="KW-0808">Transferase</keyword>
<dbReference type="PRINTS" id="PR00080">
    <property type="entry name" value="SDRFAMILY"/>
</dbReference>
<dbReference type="Pfam" id="PF00106">
    <property type="entry name" value="adh_short"/>
    <property type="match status" value="1"/>
</dbReference>
<dbReference type="Gene3D" id="3.40.50.720">
    <property type="entry name" value="NAD(P)-binding Rossmann-like Domain"/>
    <property type="match status" value="1"/>
</dbReference>
<comment type="similarity">
    <text evidence="1 4">Belongs to the short-chain dehydrogenases/reductases (SDR) family.</text>
</comment>
<dbReference type="EMBL" id="CP060711">
    <property type="protein sequence ID" value="QNN46710.1"/>
    <property type="molecule type" value="Genomic_DNA"/>
</dbReference>
<dbReference type="InterPro" id="IPR034683">
    <property type="entry name" value="IspD/TarI"/>
</dbReference>
<dbReference type="InterPro" id="IPR029044">
    <property type="entry name" value="Nucleotide-diphossugar_trans"/>
</dbReference>
<accession>A0A7G9QTN5</accession>
<dbReference type="InterPro" id="IPR002347">
    <property type="entry name" value="SDR_fam"/>
</dbReference>
<dbReference type="Pfam" id="PF01128">
    <property type="entry name" value="IspD"/>
    <property type="match status" value="1"/>
</dbReference>
<dbReference type="InterPro" id="IPR057326">
    <property type="entry name" value="KR_dom"/>
</dbReference>